<proteinExistence type="predicted"/>
<dbReference type="GO" id="GO:0016887">
    <property type="term" value="F:ATP hydrolysis activity"/>
    <property type="evidence" value="ECO:0007669"/>
    <property type="project" value="InterPro"/>
</dbReference>
<dbReference type="Gene3D" id="3.40.50.300">
    <property type="entry name" value="P-loop containing nucleotide triphosphate hydrolases"/>
    <property type="match status" value="1"/>
</dbReference>
<dbReference type="GO" id="GO:0016020">
    <property type="term" value="C:membrane"/>
    <property type="evidence" value="ECO:0007669"/>
    <property type="project" value="UniProtKB-SubCell"/>
</dbReference>
<dbReference type="PROSITE" id="PS00211">
    <property type="entry name" value="ABC_TRANSPORTER_1"/>
    <property type="match status" value="1"/>
</dbReference>
<protein>
    <recommendedName>
        <fullName evidence="9">ABC transporter domain-containing protein</fullName>
    </recommendedName>
</protein>
<keyword evidence="5 8" id="KW-1133">Transmembrane helix</keyword>
<dbReference type="Proteomes" id="UP000319663">
    <property type="component" value="Unassembled WGS sequence"/>
</dbReference>
<feature type="domain" description="ABC transporter" evidence="9">
    <location>
        <begin position="274"/>
        <end position="486"/>
    </location>
</feature>
<evidence type="ECO:0000256" key="5">
    <source>
        <dbReference type="ARBA" id="ARBA00022989"/>
    </source>
</evidence>
<feature type="transmembrane region" description="Helical" evidence="8">
    <location>
        <begin position="25"/>
        <end position="46"/>
    </location>
</feature>
<keyword evidence="4" id="KW-0067">ATP-binding</keyword>
<dbReference type="SMART" id="SM00382">
    <property type="entry name" value="AAA"/>
    <property type="match status" value="1"/>
</dbReference>
<comment type="subcellular location">
    <subcellularLocation>
        <location evidence="1">Membrane</location>
        <topology evidence="1">Multi-pass membrane protein</topology>
    </subcellularLocation>
</comment>
<evidence type="ECO:0000256" key="4">
    <source>
        <dbReference type="ARBA" id="ARBA00022840"/>
    </source>
</evidence>
<dbReference type="STRING" id="5098.A0A507R004"/>
<dbReference type="InterPro" id="IPR003439">
    <property type="entry name" value="ABC_transporter-like_ATP-bd"/>
</dbReference>
<dbReference type="Gene3D" id="1.20.1560.10">
    <property type="entry name" value="ABC transporter type 1, transmembrane domain"/>
    <property type="match status" value="2"/>
</dbReference>
<dbReference type="EMBL" id="VIFY01000038">
    <property type="protein sequence ID" value="TQB73894.1"/>
    <property type="molecule type" value="Genomic_DNA"/>
</dbReference>
<evidence type="ECO:0000313" key="10">
    <source>
        <dbReference type="EMBL" id="TQB73894.1"/>
    </source>
</evidence>
<evidence type="ECO:0000256" key="8">
    <source>
        <dbReference type="SAM" id="Phobius"/>
    </source>
</evidence>
<evidence type="ECO:0000256" key="7">
    <source>
        <dbReference type="SAM" id="MobiDB-lite"/>
    </source>
</evidence>
<dbReference type="GO" id="GO:0005524">
    <property type="term" value="F:ATP binding"/>
    <property type="evidence" value="ECO:0007669"/>
    <property type="project" value="UniProtKB-KW"/>
</dbReference>
<comment type="caution">
    <text evidence="10">The sequence shown here is derived from an EMBL/GenBank/DDBJ whole genome shotgun (WGS) entry which is preliminary data.</text>
</comment>
<evidence type="ECO:0000313" key="11">
    <source>
        <dbReference type="Proteomes" id="UP000319663"/>
    </source>
</evidence>
<accession>A0A507R004</accession>
<keyword evidence="2 8" id="KW-0812">Transmembrane</keyword>
<keyword evidence="11" id="KW-1185">Reference proteome</keyword>
<sequence>MDYSKLKGDKYDLVKVLVRTLKVPLLLPVLPRLALLGFTFCQPFFIERMLNYLSQSELDANIGYGFIGASMLIYSGVAISTAFYWYSHHRMRTMVMSILVTETFIKATKARIGTGDDRAALTLMSTDMERIKTRRGPGWQESRIWLHAEAPCQELAAGARFRKMAIIATLFGYIPLLISPPLTFAFAQRTLDASRMFVSLSFLTLLTNPLSQIFQSIPQLVSGLACLGRIQAFLECETRHDFRQVLADMEQNAEKTRADTAASSESDLDMMHHVVIKNGNFGWEAGKFVLRDVNTRVSRSSLTIVVGPVGSGKSTLCKALLGEIPFSECSVALSTRFYMLDFVTGRHFSRNGSIRDNIATALIFDFATFPQGDRTNIGSDGIALSGGQKQRVSLARALYLHSDILVLDDIFSGLDMAMEEQVFRKVFGPDGLLRRRRSTVVLCTHSVRHLPAADHIIALGDGTVVEQGSFNELMTRQGYVQRQGLRSSFDSDASSERTMPKQSVRESTLQLLNTTTTNKSSLAPDADASRREGDITVYTHYIKSMGLFLAAFSLFFAAL</sequence>
<dbReference type="Pfam" id="PF00005">
    <property type="entry name" value="ABC_tran"/>
    <property type="match status" value="1"/>
</dbReference>
<reference evidence="10 11" key="1">
    <citation type="submission" date="2019-06" db="EMBL/GenBank/DDBJ databases">
        <title>Wine fermentation using esterase from Monascus purpureus.</title>
        <authorList>
            <person name="Geng C."/>
            <person name="Zhang Y."/>
        </authorList>
    </citation>
    <scope>NUCLEOTIDE SEQUENCE [LARGE SCALE GENOMIC DNA]</scope>
    <source>
        <strain evidence="10">HQ1</strain>
    </source>
</reference>
<dbReference type="InterPro" id="IPR027417">
    <property type="entry name" value="P-loop_NTPase"/>
</dbReference>
<dbReference type="SUPFAM" id="SSF90123">
    <property type="entry name" value="ABC transporter transmembrane region"/>
    <property type="match status" value="1"/>
</dbReference>
<dbReference type="InterPro" id="IPR036640">
    <property type="entry name" value="ABC1_TM_sf"/>
</dbReference>
<dbReference type="SUPFAM" id="SSF52540">
    <property type="entry name" value="P-loop containing nucleoside triphosphate hydrolases"/>
    <property type="match status" value="1"/>
</dbReference>
<feature type="transmembrane region" description="Helical" evidence="8">
    <location>
        <begin position="165"/>
        <end position="187"/>
    </location>
</feature>
<evidence type="ECO:0000256" key="1">
    <source>
        <dbReference type="ARBA" id="ARBA00004141"/>
    </source>
</evidence>
<dbReference type="PROSITE" id="PS50893">
    <property type="entry name" value="ABC_TRANSPORTER_2"/>
    <property type="match status" value="1"/>
</dbReference>
<dbReference type="PANTHER" id="PTHR24223">
    <property type="entry name" value="ATP-BINDING CASSETTE SUB-FAMILY C"/>
    <property type="match status" value="1"/>
</dbReference>
<evidence type="ECO:0000256" key="2">
    <source>
        <dbReference type="ARBA" id="ARBA00022692"/>
    </source>
</evidence>
<dbReference type="PANTHER" id="PTHR24223:SF345">
    <property type="entry name" value="ABC MULTIDRUG TRANSPORTER (EUROFUNG)"/>
    <property type="match status" value="1"/>
</dbReference>
<evidence type="ECO:0000259" key="9">
    <source>
        <dbReference type="PROSITE" id="PS50893"/>
    </source>
</evidence>
<name>A0A507R004_MONPU</name>
<evidence type="ECO:0000256" key="3">
    <source>
        <dbReference type="ARBA" id="ARBA00022741"/>
    </source>
</evidence>
<keyword evidence="3" id="KW-0547">Nucleotide-binding</keyword>
<feature type="transmembrane region" description="Helical" evidence="8">
    <location>
        <begin position="66"/>
        <end position="86"/>
    </location>
</feature>
<dbReference type="AlphaFoldDB" id="A0A507R004"/>
<dbReference type="InterPro" id="IPR050173">
    <property type="entry name" value="ABC_transporter_C-like"/>
</dbReference>
<dbReference type="GO" id="GO:0042626">
    <property type="term" value="F:ATPase-coupled transmembrane transporter activity"/>
    <property type="evidence" value="ECO:0007669"/>
    <property type="project" value="TreeGrafter"/>
</dbReference>
<dbReference type="InterPro" id="IPR017871">
    <property type="entry name" value="ABC_transporter-like_CS"/>
</dbReference>
<evidence type="ECO:0000256" key="6">
    <source>
        <dbReference type="ARBA" id="ARBA00023136"/>
    </source>
</evidence>
<dbReference type="InterPro" id="IPR003593">
    <property type="entry name" value="AAA+_ATPase"/>
</dbReference>
<feature type="region of interest" description="Disordered" evidence="7">
    <location>
        <begin position="487"/>
        <end position="506"/>
    </location>
</feature>
<gene>
    <name evidence="10" type="ORF">MPDQ_005373</name>
</gene>
<organism evidence="10 11">
    <name type="scientific">Monascus purpureus</name>
    <name type="common">Red mold</name>
    <name type="synonym">Monascus anka</name>
    <dbReference type="NCBI Taxonomy" id="5098"/>
    <lineage>
        <taxon>Eukaryota</taxon>
        <taxon>Fungi</taxon>
        <taxon>Dikarya</taxon>
        <taxon>Ascomycota</taxon>
        <taxon>Pezizomycotina</taxon>
        <taxon>Eurotiomycetes</taxon>
        <taxon>Eurotiomycetidae</taxon>
        <taxon>Eurotiales</taxon>
        <taxon>Aspergillaceae</taxon>
        <taxon>Monascus</taxon>
    </lineage>
</organism>
<keyword evidence="6 8" id="KW-0472">Membrane</keyword>